<dbReference type="Pfam" id="PF04955">
    <property type="entry name" value="HupE_UreJ"/>
    <property type="match status" value="1"/>
</dbReference>
<proteinExistence type="predicted"/>
<organism evidence="3 4">
    <name type="scientific">Rhodopirellula maiorica SM1</name>
    <dbReference type="NCBI Taxonomy" id="1265738"/>
    <lineage>
        <taxon>Bacteria</taxon>
        <taxon>Pseudomonadati</taxon>
        <taxon>Planctomycetota</taxon>
        <taxon>Planctomycetia</taxon>
        <taxon>Pirellulales</taxon>
        <taxon>Pirellulaceae</taxon>
        <taxon>Novipirellula</taxon>
    </lineage>
</organism>
<feature type="transmembrane region" description="Helical" evidence="1">
    <location>
        <begin position="187"/>
        <end position="204"/>
    </location>
</feature>
<name>M5RYZ7_9BACT</name>
<reference evidence="3 4" key="1">
    <citation type="journal article" date="2013" name="Mar. Genomics">
        <title>Expression of sulfatases in Rhodopirellula baltica and the diversity of sulfatases in the genus Rhodopirellula.</title>
        <authorList>
            <person name="Wegner C.E."/>
            <person name="Richter-Heitmann T."/>
            <person name="Klindworth A."/>
            <person name="Klockow C."/>
            <person name="Richter M."/>
            <person name="Achstetter T."/>
            <person name="Glockner F.O."/>
            <person name="Harder J."/>
        </authorList>
    </citation>
    <scope>NUCLEOTIDE SEQUENCE [LARGE SCALE GENOMIC DNA]</scope>
    <source>
        <strain evidence="3 4">SM1</strain>
    </source>
</reference>
<comment type="caution">
    <text evidence="3">The sequence shown here is derived from an EMBL/GenBank/DDBJ whole genome shotgun (WGS) entry which is preliminary data.</text>
</comment>
<dbReference type="InterPro" id="IPR007038">
    <property type="entry name" value="HupE_UreJ"/>
</dbReference>
<feature type="transmembrane region" description="Helical" evidence="1">
    <location>
        <begin position="99"/>
        <end position="116"/>
    </location>
</feature>
<keyword evidence="2" id="KW-0732">Signal</keyword>
<dbReference type="Proteomes" id="UP000011991">
    <property type="component" value="Unassembled WGS sequence"/>
</dbReference>
<keyword evidence="4" id="KW-1185">Reference proteome</keyword>
<accession>M5RYZ7</accession>
<feature type="signal peptide" evidence="2">
    <location>
        <begin position="1"/>
        <end position="22"/>
    </location>
</feature>
<protein>
    <submittedName>
        <fullName evidence="3">Urease accessory protein</fullName>
    </submittedName>
</protein>
<evidence type="ECO:0000256" key="1">
    <source>
        <dbReference type="SAM" id="Phobius"/>
    </source>
</evidence>
<dbReference type="AlphaFoldDB" id="M5RYZ7"/>
<evidence type="ECO:0000313" key="3">
    <source>
        <dbReference type="EMBL" id="EMI19149.1"/>
    </source>
</evidence>
<feature type="transmembrane region" description="Helical" evidence="1">
    <location>
        <begin position="46"/>
        <end position="66"/>
    </location>
</feature>
<evidence type="ECO:0000313" key="4">
    <source>
        <dbReference type="Proteomes" id="UP000011991"/>
    </source>
</evidence>
<dbReference type="PIRSF" id="PIRSF016919">
    <property type="entry name" value="HupE_UreJ"/>
    <property type="match status" value="1"/>
</dbReference>
<keyword evidence="1" id="KW-1133">Transmembrane helix</keyword>
<feature type="transmembrane region" description="Helical" evidence="1">
    <location>
        <begin position="123"/>
        <end position="141"/>
    </location>
</feature>
<sequence>MNRWMMLAAAVFVICFPSMALAHPGHGPADHGVSEHAIAGFLHGLTHPLTGVDHVLTLVAVALIAVRIGGRATWAVPSAFLAMGVVGASAASLGITVPMVETMILASVLIGGVALLSRRTTPTFLLSVICGFGLFHGYAHVIQMSGMDTVASYSAGLMVASLSLVVILMSVAGSAQRFGSTESFAKACRIVGGSLTIAAFAMMLV</sequence>
<gene>
    <name evidence="3" type="ORF">RMSM_03921</name>
</gene>
<dbReference type="RefSeq" id="WP_008699292.1">
    <property type="nucleotide sequence ID" value="NZ_ANOG01000562.1"/>
</dbReference>
<feature type="transmembrane region" description="Helical" evidence="1">
    <location>
        <begin position="153"/>
        <end position="175"/>
    </location>
</feature>
<keyword evidence="1" id="KW-0472">Membrane</keyword>
<feature type="transmembrane region" description="Helical" evidence="1">
    <location>
        <begin position="73"/>
        <end position="93"/>
    </location>
</feature>
<feature type="chain" id="PRO_5004071195" evidence="2">
    <location>
        <begin position="23"/>
        <end position="205"/>
    </location>
</feature>
<dbReference type="PATRIC" id="fig|1265738.3.peg.3924"/>
<keyword evidence="1" id="KW-0812">Transmembrane</keyword>
<dbReference type="EMBL" id="ANOG01000562">
    <property type="protein sequence ID" value="EMI19149.1"/>
    <property type="molecule type" value="Genomic_DNA"/>
</dbReference>
<dbReference type="OrthoDB" id="9808192at2"/>
<evidence type="ECO:0000256" key="2">
    <source>
        <dbReference type="SAM" id="SignalP"/>
    </source>
</evidence>